<dbReference type="GO" id="GO:0006434">
    <property type="term" value="P:seryl-tRNA aminoacylation"/>
    <property type="evidence" value="ECO:0007669"/>
    <property type="project" value="InterPro"/>
</dbReference>
<accession>A0A8J5XRZ3</accession>
<dbReference type="Pfam" id="PF02403">
    <property type="entry name" value="Seryl_tRNA_N"/>
    <property type="match status" value="1"/>
</dbReference>
<dbReference type="GO" id="GO:0004828">
    <property type="term" value="F:serine-tRNA ligase activity"/>
    <property type="evidence" value="ECO:0007669"/>
    <property type="project" value="InterPro"/>
</dbReference>
<organism evidence="3 4">
    <name type="scientific">Diacronema lutheri</name>
    <name type="common">Unicellular marine alga</name>
    <name type="synonym">Monochrysis lutheri</name>
    <dbReference type="NCBI Taxonomy" id="2081491"/>
    <lineage>
        <taxon>Eukaryota</taxon>
        <taxon>Haptista</taxon>
        <taxon>Haptophyta</taxon>
        <taxon>Pavlovophyceae</taxon>
        <taxon>Pavlovales</taxon>
        <taxon>Pavlovaceae</taxon>
        <taxon>Diacronema</taxon>
    </lineage>
</organism>
<dbReference type="AlphaFoldDB" id="A0A8J5XRZ3"/>
<sequence length="377" mass="40639">MPVDVALFRSYGWGDPRVVRESQRRRRADPQLVDDVIALDGEWRALSTAVDEANRALNQFSRRYKSGAAADEEDRERMRALKASTKVLQADALRKQAELHESLARVGNIVHQDAPHGADLAAAAAPPSSPAAADPAPAEGAVDHGARDGERASAERRAALLERLCATLHAAGFEIATGAAPEPHTPEPASGFRDASDASGPLERCTRALADGVYHVATSRSTGAAVPHLEPLSTHSLPSKRAFVRRTDGARARVDCAVVVAGDTSSSWRELESLKELALACARAAGLADARAREVPAHLLPIEAARAYDVCPARAREGEGARTVVVARCVNHVDFVARARGWRQMLTRLRDQRTPEARFVHTLLLSFDFNVAKSFTL</sequence>
<feature type="compositionally biased region" description="Low complexity" evidence="1">
    <location>
        <begin position="119"/>
        <end position="140"/>
    </location>
</feature>
<evidence type="ECO:0000256" key="1">
    <source>
        <dbReference type="SAM" id="MobiDB-lite"/>
    </source>
</evidence>
<protein>
    <recommendedName>
        <fullName evidence="2">Serine-tRNA synthetase type1 N-terminal domain-containing protein</fullName>
    </recommendedName>
</protein>
<dbReference type="OrthoDB" id="10637743at2759"/>
<dbReference type="InterPro" id="IPR002317">
    <property type="entry name" value="Ser-tRNA-ligase_type_1"/>
</dbReference>
<dbReference type="Gene3D" id="1.10.287.40">
    <property type="entry name" value="Serine-tRNA synthetase, tRNA binding domain"/>
    <property type="match status" value="1"/>
</dbReference>
<dbReference type="PANTHER" id="PTHR11778">
    <property type="entry name" value="SERYL-TRNA SYNTHETASE"/>
    <property type="match status" value="1"/>
</dbReference>
<evidence type="ECO:0000259" key="2">
    <source>
        <dbReference type="Pfam" id="PF02403"/>
    </source>
</evidence>
<dbReference type="GO" id="GO:0005524">
    <property type="term" value="F:ATP binding"/>
    <property type="evidence" value="ECO:0007669"/>
    <property type="project" value="InterPro"/>
</dbReference>
<evidence type="ECO:0000313" key="3">
    <source>
        <dbReference type="EMBL" id="KAG8467382.1"/>
    </source>
</evidence>
<feature type="region of interest" description="Disordered" evidence="1">
    <location>
        <begin position="119"/>
        <end position="153"/>
    </location>
</feature>
<proteinExistence type="predicted"/>
<comment type="caution">
    <text evidence="3">The sequence shown here is derived from an EMBL/GenBank/DDBJ whole genome shotgun (WGS) entry which is preliminary data.</text>
</comment>
<reference evidence="3" key="1">
    <citation type="submission" date="2021-05" db="EMBL/GenBank/DDBJ databases">
        <title>The genome of the haptophyte Pavlova lutheri (Diacronema luteri, Pavlovales) - a model for lipid biosynthesis in eukaryotic algae.</title>
        <authorList>
            <person name="Hulatt C.J."/>
            <person name="Posewitz M.C."/>
        </authorList>
    </citation>
    <scope>NUCLEOTIDE SEQUENCE</scope>
    <source>
        <strain evidence="3">NIVA-4/92</strain>
    </source>
</reference>
<dbReference type="EMBL" id="JAGTXO010000006">
    <property type="protein sequence ID" value="KAG8467382.1"/>
    <property type="molecule type" value="Genomic_DNA"/>
</dbReference>
<gene>
    <name evidence="3" type="ORF">KFE25_000698</name>
</gene>
<dbReference type="InterPro" id="IPR015866">
    <property type="entry name" value="Ser-tRNA-synth_1_N"/>
</dbReference>
<feature type="compositionally biased region" description="Basic and acidic residues" evidence="1">
    <location>
        <begin position="141"/>
        <end position="153"/>
    </location>
</feature>
<name>A0A8J5XRZ3_DIALT</name>
<dbReference type="Proteomes" id="UP000751190">
    <property type="component" value="Unassembled WGS sequence"/>
</dbReference>
<dbReference type="InterPro" id="IPR010978">
    <property type="entry name" value="tRNA-bd_arm"/>
</dbReference>
<dbReference type="InterPro" id="IPR042103">
    <property type="entry name" value="SerRS_1_N_sf"/>
</dbReference>
<feature type="domain" description="Serine-tRNA synthetase type1 N-terminal" evidence="2">
    <location>
        <begin position="4"/>
        <end position="110"/>
    </location>
</feature>
<dbReference type="SUPFAM" id="SSF46589">
    <property type="entry name" value="tRNA-binding arm"/>
    <property type="match status" value="1"/>
</dbReference>
<keyword evidence="4" id="KW-1185">Reference proteome</keyword>
<evidence type="ECO:0000313" key="4">
    <source>
        <dbReference type="Proteomes" id="UP000751190"/>
    </source>
</evidence>
<feature type="region of interest" description="Disordered" evidence="1">
    <location>
        <begin position="177"/>
        <end position="199"/>
    </location>
</feature>